<feature type="domain" description="Acyltransferase 3" evidence="2">
    <location>
        <begin position="14"/>
        <end position="336"/>
    </location>
</feature>
<feature type="domain" description="SGNH" evidence="3">
    <location>
        <begin position="417"/>
        <end position="639"/>
    </location>
</feature>
<dbReference type="GO" id="GO:0016020">
    <property type="term" value="C:membrane"/>
    <property type="evidence" value="ECO:0007669"/>
    <property type="project" value="TreeGrafter"/>
</dbReference>
<accession>A0A833N600</accession>
<keyword evidence="1" id="KW-1133">Transmembrane helix</keyword>
<feature type="transmembrane region" description="Helical" evidence="1">
    <location>
        <begin position="317"/>
        <end position="339"/>
    </location>
</feature>
<evidence type="ECO:0000259" key="2">
    <source>
        <dbReference type="Pfam" id="PF01757"/>
    </source>
</evidence>
<feature type="transmembrane region" description="Helical" evidence="1">
    <location>
        <begin position="351"/>
        <end position="370"/>
    </location>
</feature>
<dbReference type="EMBL" id="WFLN01000008">
    <property type="protein sequence ID" value="KAB8029109.1"/>
    <property type="molecule type" value="Genomic_DNA"/>
</dbReference>
<dbReference type="InterPro" id="IPR002656">
    <property type="entry name" value="Acyl_transf_3_dom"/>
</dbReference>
<dbReference type="InterPro" id="IPR043968">
    <property type="entry name" value="SGNH"/>
</dbReference>
<feature type="transmembrane region" description="Helical" evidence="1">
    <location>
        <begin position="202"/>
        <end position="219"/>
    </location>
</feature>
<keyword evidence="5" id="KW-1185">Reference proteome</keyword>
<feature type="transmembrane region" description="Helical" evidence="1">
    <location>
        <begin position="171"/>
        <end position="190"/>
    </location>
</feature>
<dbReference type="Pfam" id="PF19040">
    <property type="entry name" value="SGNH"/>
    <property type="match status" value="1"/>
</dbReference>
<dbReference type="AlphaFoldDB" id="A0A833N600"/>
<evidence type="ECO:0000259" key="3">
    <source>
        <dbReference type="Pfam" id="PF19040"/>
    </source>
</evidence>
<protein>
    <submittedName>
        <fullName evidence="4">Acyltransferase family protein</fullName>
    </submittedName>
</protein>
<keyword evidence="4" id="KW-0012">Acyltransferase</keyword>
<reference evidence="4 5" key="1">
    <citation type="submission" date="2019-10" db="EMBL/GenBank/DDBJ databases">
        <title>New genus of Silvanigrellaceae.</title>
        <authorList>
            <person name="Pitt A."/>
            <person name="Hahn M.W."/>
        </authorList>
    </citation>
    <scope>NUCLEOTIDE SEQUENCE [LARGE SCALE GENOMIC DNA]</scope>
    <source>
        <strain evidence="4 5">33A1-SZDP</strain>
    </source>
</reference>
<evidence type="ECO:0000313" key="5">
    <source>
        <dbReference type="Proteomes" id="UP000442694"/>
    </source>
</evidence>
<dbReference type="PANTHER" id="PTHR23028:SF53">
    <property type="entry name" value="ACYL_TRANSF_3 DOMAIN-CONTAINING PROTEIN"/>
    <property type="match status" value="1"/>
</dbReference>
<gene>
    <name evidence="4" type="ORF">GCL57_11250</name>
</gene>
<dbReference type="InterPro" id="IPR050879">
    <property type="entry name" value="Acyltransferase_3"/>
</dbReference>
<feature type="transmembrane region" description="Helical" evidence="1">
    <location>
        <begin position="231"/>
        <end position="249"/>
    </location>
</feature>
<feature type="transmembrane region" description="Helical" evidence="1">
    <location>
        <begin position="16"/>
        <end position="32"/>
    </location>
</feature>
<dbReference type="GO" id="GO:0009103">
    <property type="term" value="P:lipopolysaccharide biosynthetic process"/>
    <property type="evidence" value="ECO:0007669"/>
    <property type="project" value="TreeGrafter"/>
</dbReference>
<dbReference type="GO" id="GO:0016747">
    <property type="term" value="F:acyltransferase activity, transferring groups other than amino-acyl groups"/>
    <property type="evidence" value="ECO:0007669"/>
    <property type="project" value="InterPro"/>
</dbReference>
<feature type="transmembrane region" description="Helical" evidence="1">
    <location>
        <begin position="38"/>
        <end position="59"/>
    </location>
</feature>
<comment type="caution">
    <text evidence="4">The sequence shown here is derived from an EMBL/GenBank/DDBJ whole genome shotgun (WGS) entry which is preliminary data.</text>
</comment>
<evidence type="ECO:0000256" key="1">
    <source>
        <dbReference type="SAM" id="Phobius"/>
    </source>
</evidence>
<organism evidence="4 5">
    <name type="scientific">Fluviispira multicolorata</name>
    <dbReference type="NCBI Taxonomy" id="2654512"/>
    <lineage>
        <taxon>Bacteria</taxon>
        <taxon>Pseudomonadati</taxon>
        <taxon>Bdellovibrionota</taxon>
        <taxon>Oligoflexia</taxon>
        <taxon>Silvanigrellales</taxon>
        <taxon>Silvanigrellaceae</taxon>
        <taxon>Fluviispira</taxon>
    </lineage>
</organism>
<dbReference type="Proteomes" id="UP000442694">
    <property type="component" value="Unassembled WGS sequence"/>
</dbReference>
<feature type="transmembrane region" description="Helical" evidence="1">
    <location>
        <begin position="255"/>
        <end position="274"/>
    </location>
</feature>
<sequence>MSLNNINKLLYRPDIDGLRAVAVFFVVIYHLFPSKIPGGFIGVDIFFVISGFLISTNIFKNLDNNTFLISDFYMRRVLRIFPALILVIMTTLLLGWLILFEREFVYLGKHIAGGIGFVSNELQWRESVDYFNSGLRPLLNLWSLGVEEQFYLLWPFIAIVSWKFKRNFLKIMILLFLISFITNIILLYLFEMISESYLMTVSRFWELAAGGILGYLTLYKRNESSERINNIKSIFGIILLILSVFLINSDKMFPGFWALMPVIGAYLIISSGRKPIVNRYFLSNKYIVYIGLISYPIYLWHWPLIVFNKYLFPNPSAFLNLICVLILTLLLSVLTFYFVENPIKKVNKKTAVYSLISVSILLVIIGVGGYKGKIKPYSSQFELQSYNDAVKDWDYPPKFLHKSFYNGSSLNQNGVYKDKILFMGDSNIEQYAPRIEKILIDNPSIKKSTIFFTGSGCYPIKNVKIRGKLSCQKYLQDVYDYAEDPQVQTVVIGSEWLGYLKEDVKAYYENEHFIGFLRKSPVAVDKMLNEFELSLKRLVDLKKSVYVILNIPRGEVLSPLHMINRSIFNDRFSINIQNVSKVDIINSKNSFLKRLKNVVIEAGAQVIDPLDYLCGKDSICPSTYENKPIYKDAGHLRASFVREHITYLDFLILQK</sequence>
<name>A0A833N600_9BACT</name>
<dbReference type="PANTHER" id="PTHR23028">
    <property type="entry name" value="ACETYLTRANSFERASE"/>
    <property type="match status" value="1"/>
</dbReference>
<keyword evidence="4" id="KW-0808">Transferase</keyword>
<feature type="transmembrane region" description="Helical" evidence="1">
    <location>
        <begin position="80"/>
        <end position="99"/>
    </location>
</feature>
<feature type="transmembrane region" description="Helical" evidence="1">
    <location>
        <begin position="286"/>
        <end position="305"/>
    </location>
</feature>
<dbReference type="Pfam" id="PF01757">
    <property type="entry name" value="Acyl_transf_3"/>
    <property type="match status" value="1"/>
</dbReference>
<evidence type="ECO:0000313" key="4">
    <source>
        <dbReference type="EMBL" id="KAB8029109.1"/>
    </source>
</evidence>
<keyword evidence="1" id="KW-0812">Transmembrane</keyword>
<proteinExistence type="predicted"/>
<keyword evidence="1" id="KW-0472">Membrane</keyword>